<proteinExistence type="predicted"/>
<dbReference type="RefSeq" id="WP_140194183.1">
    <property type="nucleotide sequence ID" value="NZ_CP065915.1"/>
</dbReference>
<evidence type="ECO:0000313" key="2">
    <source>
        <dbReference type="Proteomes" id="UP000314011"/>
    </source>
</evidence>
<comment type="caution">
    <text evidence="1">The sequence shown here is derived from an EMBL/GenBank/DDBJ whole genome shotgun (WGS) entry which is preliminary data.</text>
</comment>
<dbReference type="AlphaFoldDB" id="A0A5C5GJ83"/>
<reference evidence="1 2" key="1">
    <citation type="submission" date="2019-06" db="EMBL/GenBank/DDBJ databases">
        <title>Genome of new Rhodobacteraceae sp. SM1903.</title>
        <authorList>
            <person name="Ren X."/>
        </authorList>
    </citation>
    <scope>NUCLEOTIDE SEQUENCE [LARGE SCALE GENOMIC DNA]</scope>
    <source>
        <strain evidence="1 2">SM1903</strain>
    </source>
</reference>
<sequence>MTLADGAAAEGLFVSGHLSIRPEDGLPPTVKSLALLSPDEPRFWTLFRQSAEYLDGEADPLDRWSARVIGQLSEAVGGTPVFPFGGPPWHPFIAWALRSGRAWSSPVGLLVHDSAGLFISYRGAIGLAETFDDTPPAAPPCEECSRPCATACPVGAFAGGSYDVPLCKSWLDRPEGRDCRDNGCLVRRACPVGADLRDPQQSAFHMSAFHRPVRKA</sequence>
<dbReference type="EMBL" id="VFFF01000001">
    <property type="protein sequence ID" value="TNY33496.1"/>
    <property type="molecule type" value="Genomic_DNA"/>
</dbReference>
<accession>A0A5C5GJ83</accession>
<name>A0A5C5GJ83_9RHOB</name>
<evidence type="ECO:0000313" key="1">
    <source>
        <dbReference type="EMBL" id="TNY33496.1"/>
    </source>
</evidence>
<dbReference type="OrthoDB" id="8279740at2"/>
<keyword evidence="2" id="KW-1185">Reference proteome</keyword>
<organism evidence="1 2">
    <name type="scientific">Pelagovum pacificum</name>
    <dbReference type="NCBI Taxonomy" id="2588711"/>
    <lineage>
        <taxon>Bacteria</taxon>
        <taxon>Pseudomonadati</taxon>
        <taxon>Pseudomonadota</taxon>
        <taxon>Alphaproteobacteria</taxon>
        <taxon>Rhodobacterales</taxon>
        <taxon>Paracoccaceae</taxon>
        <taxon>Pelagovum</taxon>
    </lineage>
</organism>
<protein>
    <submittedName>
        <fullName evidence="1">Ferredoxin</fullName>
    </submittedName>
</protein>
<gene>
    <name evidence="1" type="ORF">FHY64_09545</name>
</gene>
<dbReference type="Proteomes" id="UP000314011">
    <property type="component" value="Unassembled WGS sequence"/>
</dbReference>